<protein>
    <submittedName>
        <fullName evidence="6">DNA-binding MarR family transcriptional regulator</fullName>
    </submittedName>
</protein>
<dbReference type="Pfam" id="PF12802">
    <property type="entry name" value="MarR_2"/>
    <property type="match status" value="1"/>
</dbReference>
<dbReference type="PROSITE" id="PS01117">
    <property type="entry name" value="HTH_MARR_1"/>
    <property type="match status" value="1"/>
</dbReference>
<dbReference type="PANTHER" id="PTHR33164">
    <property type="entry name" value="TRANSCRIPTIONAL REGULATOR, MARR FAMILY"/>
    <property type="match status" value="1"/>
</dbReference>
<dbReference type="SMART" id="SM00347">
    <property type="entry name" value="HTH_MARR"/>
    <property type="match status" value="1"/>
</dbReference>
<evidence type="ECO:0000256" key="3">
    <source>
        <dbReference type="ARBA" id="ARBA00023163"/>
    </source>
</evidence>
<dbReference type="GO" id="GO:0006950">
    <property type="term" value="P:response to stress"/>
    <property type="evidence" value="ECO:0007669"/>
    <property type="project" value="TreeGrafter"/>
</dbReference>
<name>A0A4R3YWW0_9GAMM</name>
<dbReference type="AlphaFoldDB" id="A0A4R3YWW0"/>
<feature type="compositionally biased region" description="Basic and acidic residues" evidence="4">
    <location>
        <begin position="1"/>
        <end position="20"/>
    </location>
</feature>
<comment type="caution">
    <text evidence="6">The sequence shown here is derived from an EMBL/GenBank/DDBJ whole genome shotgun (WGS) entry which is preliminary data.</text>
</comment>
<keyword evidence="1" id="KW-0805">Transcription regulation</keyword>
<evidence type="ECO:0000256" key="2">
    <source>
        <dbReference type="ARBA" id="ARBA00023125"/>
    </source>
</evidence>
<keyword evidence="2 6" id="KW-0238">DNA-binding</keyword>
<keyword evidence="7" id="KW-1185">Reference proteome</keyword>
<dbReference type="SUPFAM" id="SSF46785">
    <property type="entry name" value="Winged helix' DNA-binding domain"/>
    <property type="match status" value="1"/>
</dbReference>
<dbReference type="GO" id="GO:0003700">
    <property type="term" value="F:DNA-binding transcription factor activity"/>
    <property type="evidence" value="ECO:0007669"/>
    <property type="project" value="InterPro"/>
</dbReference>
<accession>A0A4R3YWW0</accession>
<dbReference type="InterPro" id="IPR000835">
    <property type="entry name" value="HTH_MarR-typ"/>
</dbReference>
<dbReference type="Proteomes" id="UP000295645">
    <property type="component" value="Unassembled WGS sequence"/>
</dbReference>
<evidence type="ECO:0000256" key="4">
    <source>
        <dbReference type="SAM" id="MobiDB-lite"/>
    </source>
</evidence>
<keyword evidence="3" id="KW-0804">Transcription</keyword>
<dbReference type="PROSITE" id="PS50995">
    <property type="entry name" value="HTH_MARR_2"/>
    <property type="match status" value="1"/>
</dbReference>
<sequence length="188" mass="20749">MARSPLRPEHHMPTKKKMPEPAKAPATAKKSTDEARTERDKLVGALGEQLSALLSASRALTTEAGAAFHPDLPPAAFHIAQWLRSFGAAKVSRVAEAVAMDRSATSRLTSRLIELGLVEARPDPDDGRGVVLDLTDLGRRNIDQAIARKGDVFHRKIEGWSHVDLEQFTACLRRFNAMPKRDPSDKRR</sequence>
<dbReference type="GO" id="GO:0003677">
    <property type="term" value="F:DNA binding"/>
    <property type="evidence" value="ECO:0007669"/>
    <property type="project" value="UniProtKB-KW"/>
</dbReference>
<evidence type="ECO:0000256" key="1">
    <source>
        <dbReference type="ARBA" id="ARBA00023015"/>
    </source>
</evidence>
<evidence type="ECO:0000313" key="6">
    <source>
        <dbReference type="EMBL" id="TCV97647.1"/>
    </source>
</evidence>
<dbReference type="Gene3D" id="1.10.10.10">
    <property type="entry name" value="Winged helix-like DNA-binding domain superfamily/Winged helix DNA-binding domain"/>
    <property type="match status" value="1"/>
</dbReference>
<dbReference type="PANTHER" id="PTHR33164:SF57">
    <property type="entry name" value="MARR-FAMILY TRANSCRIPTIONAL REGULATOR"/>
    <property type="match status" value="1"/>
</dbReference>
<dbReference type="InterPro" id="IPR039422">
    <property type="entry name" value="MarR/SlyA-like"/>
</dbReference>
<proteinExistence type="predicted"/>
<organism evidence="6 7">
    <name type="scientific">Luteibacter rhizovicinus</name>
    <dbReference type="NCBI Taxonomy" id="242606"/>
    <lineage>
        <taxon>Bacteria</taxon>
        <taxon>Pseudomonadati</taxon>
        <taxon>Pseudomonadota</taxon>
        <taxon>Gammaproteobacteria</taxon>
        <taxon>Lysobacterales</taxon>
        <taxon>Rhodanobacteraceae</taxon>
        <taxon>Luteibacter</taxon>
    </lineage>
</organism>
<feature type="region of interest" description="Disordered" evidence="4">
    <location>
        <begin position="1"/>
        <end position="38"/>
    </location>
</feature>
<dbReference type="EMBL" id="SMCS01000001">
    <property type="protein sequence ID" value="TCV97647.1"/>
    <property type="molecule type" value="Genomic_DNA"/>
</dbReference>
<feature type="domain" description="HTH marR-type" evidence="5">
    <location>
        <begin position="39"/>
        <end position="177"/>
    </location>
</feature>
<evidence type="ECO:0000259" key="5">
    <source>
        <dbReference type="PROSITE" id="PS50995"/>
    </source>
</evidence>
<dbReference type="InterPro" id="IPR036388">
    <property type="entry name" value="WH-like_DNA-bd_sf"/>
</dbReference>
<gene>
    <name evidence="6" type="ORF">EC912_101664</name>
</gene>
<evidence type="ECO:0000313" key="7">
    <source>
        <dbReference type="Proteomes" id="UP000295645"/>
    </source>
</evidence>
<dbReference type="InterPro" id="IPR023187">
    <property type="entry name" value="Tscrpt_reg_MarR-type_CS"/>
</dbReference>
<reference evidence="6 7" key="1">
    <citation type="submission" date="2019-03" db="EMBL/GenBank/DDBJ databases">
        <title>Above-ground endophytic microbial communities from plants in different locations in the United States.</title>
        <authorList>
            <person name="Frank C."/>
        </authorList>
    </citation>
    <scope>NUCLEOTIDE SEQUENCE [LARGE SCALE GENOMIC DNA]</scope>
    <source>
        <strain evidence="6 7">LP_13_YM</strain>
    </source>
</reference>
<dbReference type="InterPro" id="IPR036390">
    <property type="entry name" value="WH_DNA-bd_sf"/>
</dbReference>